<evidence type="ECO:0000256" key="4">
    <source>
        <dbReference type="PROSITE-ProRule" id="PRU00042"/>
    </source>
</evidence>
<gene>
    <name evidence="7" type="ORF">SCLTRI_LOCUS7019</name>
</gene>
<dbReference type="SUPFAM" id="SSF57667">
    <property type="entry name" value="beta-beta-alpha zinc fingers"/>
    <property type="match status" value="1"/>
</dbReference>
<feature type="region of interest" description="Disordered" evidence="5">
    <location>
        <begin position="125"/>
        <end position="148"/>
    </location>
</feature>
<feature type="region of interest" description="Disordered" evidence="5">
    <location>
        <begin position="204"/>
        <end position="234"/>
    </location>
</feature>
<evidence type="ECO:0000256" key="1">
    <source>
        <dbReference type="ARBA" id="ARBA00022723"/>
    </source>
</evidence>
<evidence type="ECO:0000259" key="6">
    <source>
        <dbReference type="PROSITE" id="PS50157"/>
    </source>
</evidence>
<dbReference type="PANTHER" id="PTHR23235:SF120">
    <property type="entry name" value="KRUPPEL-LIKE FACTOR 15"/>
    <property type="match status" value="1"/>
</dbReference>
<organism evidence="7 8">
    <name type="scientific">Sclerotinia trifoliorum</name>
    <dbReference type="NCBI Taxonomy" id="28548"/>
    <lineage>
        <taxon>Eukaryota</taxon>
        <taxon>Fungi</taxon>
        <taxon>Dikarya</taxon>
        <taxon>Ascomycota</taxon>
        <taxon>Pezizomycotina</taxon>
        <taxon>Leotiomycetes</taxon>
        <taxon>Helotiales</taxon>
        <taxon>Sclerotiniaceae</taxon>
        <taxon>Sclerotinia</taxon>
    </lineage>
</organism>
<evidence type="ECO:0000313" key="7">
    <source>
        <dbReference type="EMBL" id="CAD6447227.1"/>
    </source>
</evidence>
<proteinExistence type="predicted"/>
<reference evidence="7" key="1">
    <citation type="submission" date="2020-10" db="EMBL/GenBank/DDBJ databases">
        <authorList>
            <person name="Kusch S."/>
        </authorList>
    </citation>
    <scope>NUCLEOTIDE SEQUENCE</scope>
    <source>
        <strain evidence="7">SwB9</strain>
    </source>
</reference>
<keyword evidence="8" id="KW-1185">Reference proteome</keyword>
<comment type="caution">
    <text evidence="7">The sequence shown here is derived from an EMBL/GenBank/DDBJ whole genome shotgun (WGS) entry which is preliminary data.</text>
</comment>
<keyword evidence="2 4" id="KW-0863">Zinc-finger</keyword>
<dbReference type="Proteomes" id="UP000624404">
    <property type="component" value="Unassembled WGS sequence"/>
</dbReference>
<dbReference type="GO" id="GO:0000978">
    <property type="term" value="F:RNA polymerase II cis-regulatory region sequence-specific DNA binding"/>
    <property type="evidence" value="ECO:0007669"/>
    <property type="project" value="TreeGrafter"/>
</dbReference>
<dbReference type="SMART" id="SM00355">
    <property type="entry name" value="ZnF_C2H2"/>
    <property type="match status" value="3"/>
</dbReference>
<evidence type="ECO:0000256" key="5">
    <source>
        <dbReference type="SAM" id="MobiDB-lite"/>
    </source>
</evidence>
<dbReference type="OrthoDB" id="8117402at2759"/>
<evidence type="ECO:0000313" key="8">
    <source>
        <dbReference type="Proteomes" id="UP000624404"/>
    </source>
</evidence>
<dbReference type="PANTHER" id="PTHR23235">
    <property type="entry name" value="KRUEPPEL-LIKE TRANSCRIPTION FACTOR"/>
    <property type="match status" value="1"/>
</dbReference>
<dbReference type="PROSITE" id="PS50157">
    <property type="entry name" value="ZINC_FINGER_C2H2_2"/>
    <property type="match status" value="2"/>
</dbReference>
<protein>
    <submittedName>
        <fullName evidence="7">Cb12fa2e-410b-4ded-b361-a25faf322521-CDS</fullName>
    </submittedName>
</protein>
<feature type="compositionally biased region" description="Polar residues" evidence="5">
    <location>
        <begin position="125"/>
        <end position="142"/>
    </location>
</feature>
<dbReference type="InterPro" id="IPR013087">
    <property type="entry name" value="Znf_C2H2_type"/>
</dbReference>
<dbReference type="FunFam" id="3.30.160.60:FF:002343">
    <property type="entry name" value="Zinc finger protein 33A"/>
    <property type="match status" value="1"/>
</dbReference>
<dbReference type="AlphaFoldDB" id="A0A8H2ZPY9"/>
<name>A0A8H2ZPY9_9HELO</name>
<dbReference type="InterPro" id="IPR036236">
    <property type="entry name" value="Znf_C2H2_sf"/>
</dbReference>
<sequence length="460" mass="51747">MTIKLSGQDPVTDVSLFKDEVNNSPDQLSRSLEIFKKRRADESTHSSIRSPFYWGDIDAITPKLISTINAMWEASEQLSNEITQTHYGKNIHGPIWESPIHKAGSSYSGTNDDNRMLSTSTHRISTTPLPHTAQSTQHSYSAIPSVRRPCSSVPRLDFSTANRDMEEHQRINKSGLTFSGLRDLYHTEKQLDAVRSNLQAPIKTLPSSTTSQESFPSPTASPSERTPNANEARKRGDPHICKFCFKTFTRGTTLREHARTHTDERPYKCCSCEKAFSRLKDCRRHERLHANAITAHCGGGSYGVRWGCGRKFTRLDALKAHLSSSQGVGCLNPLLEDRKDRILRVAFRNLAFCKDPMEGDIWGCGRQLETLDALKAHLEPQNKQCFNPPTHLDKKQLDCLIIDLGRFPYVCLKTYGGCGKRFGSAIDLKAHVDVPCQSHCLRLGIIFKAMKTQDWKSSKE</sequence>
<feature type="domain" description="C2H2-type" evidence="6">
    <location>
        <begin position="239"/>
        <end position="266"/>
    </location>
</feature>
<feature type="compositionally biased region" description="Polar residues" evidence="5">
    <location>
        <begin position="205"/>
        <end position="229"/>
    </location>
</feature>
<dbReference type="PROSITE" id="PS00028">
    <property type="entry name" value="ZINC_FINGER_C2H2_1"/>
    <property type="match status" value="2"/>
</dbReference>
<keyword evidence="1" id="KW-0479">Metal-binding</keyword>
<dbReference type="GO" id="GO:0008270">
    <property type="term" value="F:zinc ion binding"/>
    <property type="evidence" value="ECO:0007669"/>
    <property type="project" value="UniProtKB-KW"/>
</dbReference>
<dbReference type="Gene3D" id="3.30.160.60">
    <property type="entry name" value="Classic Zinc Finger"/>
    <property type="match status" value="2"/>
</dbReference>
<dbReference type="EMBL" id="CAJHIA010000024">
    <property type="protein sequence ID" value="CAD6447227.1"/>
    <property type="molecule type" value="Genomic_DNA"/>
</dbReference>
<dbReference type="GO" id="GO:0000981">
    <property type="term" value="F:DNA-binding transcription factor activity, RNA polymerase II-specific"/>
    <property type="evidence" value="ECO:0007669"/>
    <property type="project" value="TreeGrafter"/>
</dbReference>
<accession>A0A8H2ZPY9</accession>
<keyword evidence="3" id="KW-0862">Zinc</keyword>
<evidence type="ECO:0000256" key="3">
    <source>
        <dbReference type="ARBA" id="ARBA00022833"/>
    </source>
</evidence>
<feature type="domain" description="C2H2-type" evidence="6">
    <location>
        <begin position="267"/>
        <end position="294"/>
    </location>
</feature>
<evidence type="ECO:0000256" key="2">
    <source>
        <dbReference type="ARBA" id="ARBA00022771"/>
    </source>
</evidence>